<dbReference type="eggNOG" id="COG3325">
    <property type="taxonomic scope" value="Bacteria"/>
</dbReference>
<gene>
    <name evidence="3" type="ordered locus">BN6_40140</name>
</gene>
<accession>K0JYT5</accession>
<name>K0JYT5_SACES</name>
<evidence type="ECO:0000256" key="1">
    <source>
        <dbReference type="ARBA" id="ARBA00022801"/>
    </source>
</evidence>
<dbReference type="BioCyc" id="SESP1179773:BN6_RS19420-MONOMER"/>
<dbReference type="Pfam" id="PF02018">
    <property type="entry name" value="CBM_4_9"/>
    <property type="match status" value="1"/>
</dbReference>
<feature type="domain" description="CBM-cenC" evidence="2">
    <location>
        <begin position="34"/>
        <end position="98"/>
    </location>
</feature>
<dbReference type="AlphaFoldDB" id="K0JYT5"/>
<evidence type="ECO:0000259" key="2">
    <source>
        <dbReference type="Pfam" id="PF02018"/>
    </source>
</evidence>
<evidence type="ECO:0000313" key="4">
    <source>
        <dbReference type="Proteomes" id="UP000006281"/>
    </source>
</evidence>
<organism evidence="3 4">
    <name type="scientific">Saccharothrix espanaensis (strain ATCC 51144 / DSM 44229 / JCM 9112 / NBRC 15066 / NRRL 15764)</name>
    <dbReference type="NCBI Taxonomy" id="1179773"/>
    <lineage>
        <taxon>Bacteria</taxon>
        <taxon>Bacillati</taxon>
        <taxon>Actinomycetota</taxon>
        <taxon>Actinomycetes</taxon>
        <taxon>Pseudonocardiales</taxon>
        <taxon>Pseudonocardiaceae</taxon>
        <taxon>Saccharothrix</taxon>
    </lineage>
</organism>
<proteinExistence type="predicted"/>
<dbReference type="GO" id="GO:0016798">
    <property type="term" value="F:hydrolase activity, acting on glycosyl bonds"/>
    <property type="evidence" value="ECO:0007669"/>
    <property type="project" value="InterPro"/>
</dbReference>
<dbReference type="EMBL" id="HE804045">
    <property type="protein sequence ID" value="CCH31301.1"/>
    <property type="molecule type" value="Genomic_DNA"/>
</dbReference>
<sequence>MPGDYTFTVTGAGPSAPHSATFSVEVKGAVPGGAVVNGGFEDGGLTPWTAPGDAIVSTAAHSGTHALQVTPSGSGNGQASQPVTLTPGKSYTLKAWVR</sequence>
<dbReference type="Proteomes" id="UP000006281">
    <property type="component" value="Chromosome"/>
</dbReference>
<protein>
    <recommendedName>
        <fullName evidence="2">CBM-cenC domain-containing protein</fullName>
    </recommendedName>
</protein>
<reference evidence="3 4" key="1">
    <citation type="journal article" date="2012" name="BMC Genomics">
        <title>Complete genome sequence of Saccharothrix espanaensis DSM 44229T and comparison to the other completely sequenced Pseudonocardiaceae.</title>
        <authorList>
            <person name="Strobel T."/>
            <person name="Al-Dilaimi A."/>
            <person name="Blom J."/>
            <person name="Gessner A."/>
            <person name="Kalinowski J."/>
            <person name="Luzhetska M."/>
            <person name="Puhler A."/>
            <person name="Szczepanowski R."/>
            <person name="Bechthold A."/>
            <person name="Ruckert C."/>
        </authorList>
    </citation>
    <scope>NUCLEOTIDE SEQUENCE [LARGE SCALE GENOMIC DNA]</scope>
    <source>
        <strain evidence="4">ATCC 51144 / DSM 44229 / JCM 9112 / NBRC 15066 / NRRL 15764</strain>
    </source>
</reference>
<dbReference type="PATRIC" id="fig|1179773.3.peg.4017"/>
<dbReference type="Gene3D" id="2.60.120.260">
    <property type="entry name" value="Galactose-binding domain-like"/>
    <property type="match status" value="1"/>
</dbReference>
<evidence type="ECO:0000313" key="3">
    <source>
        <dbReference type="EMBL" id="CCH31301.1"/>
    </source>
</evidence>
<dbReference type="InterPro" id="IPR008979">
    <property type="entry name" value="Galactose-bd-like_sf"/>
</dbReference>
<dbReference type="STRING" id="1179773.BN6_40140"/>
<dbReference type="HOGENOM" id="CLU_2331977_0_0_11"/>
<dbReference type="InterPro" id="IPR003305">
    <property type="entry name" value="CenC_carb-bd"/>
</dbReference>
<keyword evidence="1" id="KW-0378">Hydrolase</keyword>
<dbReference type="SUPFAM" id="SSF49785">
    <property type="entry name" value="Galactose-binding domain-like"/>
    <property type="match status" value="1"/>
</dbReference>
<dbReference type="OrthoDB" id="99456at2"/>
<keyword evidence="4" id="KW-1185">Reference proteome</keyword>
<dbReference type="KEGG" id="sesp:BN6_40140"/>